<organism evidence="1 2">
    <name type="scientific">Symbiodinium natans</name>
    <dbReference type="NCBI Taxonomy" id="878477"/>
    <lineage>
        <taxon>Eukaryota</taxon>
        <taxon>Sar</taxon>
        <taxon>Alveolata</taxon>
        <taxon>Dinophyceae</taxon>
        <taxon>Suessiales</taxon>
        <taxon>Symbiodiniaceae</taxon>
        <taxon>Symbiodinium</taxon>
    </lineage>
</organism>
<evidence type="ECO:0000313" key="1">
    <source>
        <dbReference type="EMBL" id="CAE7556812.1"/>
    </source>
</evidence>
<dbReference type="Proteomes" id="UP000604046">
    <property type="component" value="Unassembled WGS sequence"/>
</dbReference>
<accession>A0A812U5H9</accession>
<evidence type="ECO:0000313" key="2">
    <source>
        <dbReference type="Proteomes" id="UP000604046"/>
    </source>
</evidence>
<sequence>MRTHAGATGSNITKHILQGVSCEAVSQTMAWWSMIGLAFFLLNDAVGGNVTANVTENVTELPRCDTLTSTDLCRDACTTVYGAPPTSLRYGFVDCLCRRRVDGELQLCCDDEFVCTTTTTTTKASVTCYSLPSMDDCIQACIDQYGGTNANRVSVLFKHREQCETGNRQPCCDIDGARALSLLPAAMISVTVFVAKFL</sequence>
<gene>
    <name evidence="1" type="ORF">SNAT2548_LOCUS31318</name>
</gene>
<keyword evidence="2" id="KW-1185">Reference proteome</keyword>
<name>A0A812U5H9_9DINO</name>
<proteinExistence type="predicted"/>
<dbReference type="EMBL" id="CAJNDS010002652">
    <property type="protein sequence ID" value="CAE7556812.1"/>
    <property type="molecule type" value="Genomic_DNA"/>
</dbReference>
<protein>
    <submittedName>
        <fullName evidence="1">Uncharacterized protein</fullName>
    </submittedName>
</protein>
<dbReference type="AlphaFoldDB" id="A0A812U5H9"/>
<reference evidence="1" key="1">
    <citation type="submission" date="2021-02" db="EMBL/GenBank/DDBJ databases">
        <authorList>
            <person name="Dougan E. K."/>
            <person name="Rhodes N."/>
            <person name="Thang M."/>
            <person name="Chan C."/>
        </authorList>
    </citation>
    <scope>NUCLEOTIDE SEQUENCE</scope>
</reference>
<comment type="caution">
    <text evidence="1">The sequence shown here is derived from an EMBL/GenBank/DDBJ whole genome shotgun (WGS) entry which is preliminary data.</text>
</comment>